<proteinExistence type="predicted"/>
<dbReference type="PANTHER" id="PTHR37309">
    <property type="entry name" value="SLR0284 PROTEIN"/>
    <property type="match status" value="1"/>
</dbReference>
<reference evidence="3 5" key="2">
    <citation type="submission" date="2019-05" db="EMBL/GenBank/DDBJ databases">
        <authorList>
            <consortium name="Pathogen Informatics"/>
        </authorList>
    </citation>
    <scope>NUCLEOTIDE SEQUENCE [LARGE SCALE GENOMIC DNA]</scope>
    <source>
        <strain evidence="3 5">NCTC12204</strain>
    </source>
</reference>
<evidence type="ECO:0000313" key="2">
    <source>
        <dbReference type="EMBL" id="RBT68265.1"/>
    </source>
</evidence>
<feature type="transmembrane region" description="Helical" evidence="1">
    <location>
        <begin position="30"/>
        <end position="47"/>
    </location>
</feature>
<protein>
    <submittedName>
        <fullName evidence="3">Integral membrane protein</fullName>
    </submittedName>
</protein>
<evidence type="ECO:0000313" key="5">
    <source>
        <dbReference type="Proteomes" id="UP000352698"/>
    </source>
</evidence>
<dbReference type="Pfam" id="PF04020">
    <property type="entry name" value="Phage_holin_4_2"/>
    <property type="match status" value="1"/>
</dbReference>
<sequence length="116" mass="12894">MSYLQRLIVNTLTFISLAVIFPTMIYVDSIWTAILASFVLSILNMFIKPILTILSLPFTLVTLGLFTFVINAAILKMTSFFVGASNFNFASFGSAFLIAVIMSVVNMIVSEHNSRR</sequence>
<feature type="transmembrane region" description="Helical" evidence="1">
    <location>
        <begin position="54"/>
        <end position="75"/>
    </location>
</feature>
<dbReference type="EMBL" id="CABEEP010000001">
    <property type="protein sequence ID" value="VTQ66713.1"/>
    <property type="molecule type" value="Genomic_DNA"/>
</dbReference>
<dbReference type="Proteomes" id="UP000352698">
    <property type="component" value="Unassembled WGS sequence"/>
</dbReference>
<organism evidence="2 4">
    <name type="scientific">Enterococcus hirae</name>
    <dbReference type="NCBI Taxonomy" id="1354"/>
    <lineage>
        <taxon>Bacteria</taxon>
        <taxon>Bacillati</taxon>
        <taxon>Bacillota</taxon>
        <taxon>Bacilli</taxon>
        <taxon>Lactobacillales</taxon>
        <taxon>Enterococcaceae</taxon>
        <taxon>Enterococcus</taxon>
    </lineage>
</organism>
<dbReference type="STRING" id="1354.A6P53_09070"/>
<evidence type="ECO:0000313" key="3">
    <source>
        <dbReference type="EMBL" id="VTQ66713.1"/>
    </source>
</evidence>
<dbReference type="GeneID" id="56787013"/>
<evidence type="ECO:0000256" key="1">
    <source>
        <dbReference type="SAM" id="Phobius"/>
    </source>
</evidence>
<feature type="transmembrane region" description="Helical" evidence="1">
    <location>
        <begin position="87"/>
        <end position="109"/>
    </location>
</feature>
<name>A0A1V8XC39_ENTHR</name>
<keyword evidence="1" id="KW-1133">Transmembrane helix</keyword>
<dbReference type="EMBL" id="LESJ01000005">
    <property type="protein sequence ID" value="RBT68265.1"/>
    <property type="molecule type" value="Genomic_DNA"/>
</dbReference>
<gene>
    <name evidence="2" type="ORF">EB03_01389</name>
    <name evidence="3" type="ORF">NCTC12204_01978</name>
</gene>
<dbReference type="InterPro" id="IPR007165">
    <property type="entry name" value="Phage_holin_4_2"/>
</dbReference>
<dbReference type="PANTHER" id="PTHR37309:SF1">
    <property type="entry name" value="SLR0284 PROTEIN"/>
    <property type="match status" value="1"/>
</dbReference>
<comment type="caution">
    <text evidence="2">The sequence shown here is derived from an EMBL/GenBank/DDBJ whole genome shotgun (WGS) entry which is preliminary data.</text>
</comment>
<reference evidence="2 4" key="1">
    <citation type="submission" date="2015-06" db="EMBL/GenBank/DDBJ databases">
        <title>The Genome Sequence of Enterococcus hirae 88EA1.</title>
        <authorList>
            <consortium name="The Broad Institute Genomics Platform"/>
            <consortium name="The Broad Institute Genome Sequencing Center for Infectious Disease"/>
            <person name="Earl A.M."/>
            <person name="Van Tyne D."/>
            <person name="Lebreton F."/>
            <person name="Saavedra J.T."/>
            <person name="Gilmore M.S."/>
            <person name="Manson McGuire A."/>
            <person name="Clock S."/>
            <person name="Crupain M."/>
            <person name="Rangan U."/>
            <person name="Young S."/>
            <person name="Abouelleil A."/>
            <person name="Cao P."/>
            <person name="Chapman S.B."/>
            <person name="Griggs A."/>
            <person name="Priest M."/>
            <person name="Shea T."/>
            <person name="Wortman J."/>
            <person name="Nusbaum C."/>
            <person name="Birren B."/>
        </authorList>
    </citation>
    <scope>NUCLEOTIDE SEQUENCE [LARGE SCALE GENOMIC DNA]</scope>
    <source>
        <strain evidence="2 4">88EA1</strain>
    </source>
</reference>
<keyword evidence="1" id="KW-0812">Transmembrane</keyword>
<dbReference type="Proteomes" id="UP000253498">
    <property type="component" value="Unassembled WGS sequence"/>
</dbReference>
<dbReference type="AlphaFoldDB" id="A0A1V8XC39"/>
<accession>A0A1V8XC39</accession>
<evidence type="ECO:0000313" key="4">
    <source>
        <dbReference type="Proteomes" id="UP000253498"/>
    </source>
</evidence>
<feature type="transmembrane region" description="Helical" evidence="1">
    <location>
        <begin position="7"/>
        <end position="24"/>
    </location>
</feature>
<dbReference type="RefSeq" id="WP_010737969.1">
    <property type="nucleotide sequence ID" value="NZ_AP027299.1"/>
</dbReference>
<keyword evidence="1" id="KW-0472">Membrane</keyword>